<dbReference type="RefSeq" id="WP_254019002.1">
    <property type="nucleotide sequence ID" value="NZ_CAKXZT010000126.1"/>
</dbReference>
<feature type="transmembrane region" description="Helical" evidence="1">
    <location>
        <begin position="29"/>
        <end position="48"/>
    </location>
</feature>
<feature type="transmembrane region" description="Helical" evidence="1">
    <location>
        <begin position="68"/>
        <end position="92"/>
    </location>
</feature>
<feature type="transmembrane region" description="Helical" evidence="1">
    <location>
        <begin position="127"/>
        <end position="148"/>
    </location>
</feature>
<evidence type="ECO:0000256" key="1">
    <source>
        <dbReference type="SAM" id="Phobius"/>
    </source>
</evidence>
<keyword evidence="1" id="KW-0812">Transmembrane</keyword>
<comment type="caution">
    <text evidence="2">The sequence shown here is derived from an EMBL/GenBank/DDBJ whole genome shotgun (WGS) entry which is preliminary data.</text>
</comment>
<protein>
    <submittedName>
        <fullName evidence="2">Uncharacterized protein</fullName>
    </submittedName>
</protein>
<reference evidence="2 3" key="1">
    <citation type="submission" date="2022-03" db="EMBL/GenBank/DDBJ databases">
        <authorList>
            <person name="Brunel B."/>
        </authorList>
    </citation>
    <scope>NUCLEOTIDE SEQUENCE [LARGE SCALE GENOMIC DNA]</scope>
    <source>
        <strain evidence="2">STM5069sample</strain>
    </source>
</reference>
<keyword evidence="1" id="KW-1133">Transmembrane helix</keyword>
<gene>
    <name evidence="2" type="ORF">MES5069_310082</name>
</gene>
<evidence type="ECO:0000313" key="2">
    <source>
        <dbReference type="EMBL" id="CAH2402346.1"/>
    </source>
</evidence>
<dbReference type="Proteomes" id="UP001153050">
    <property type="component" value="Unassembled WGS sequence"/>
</dbReference>
<keyword evidence="3" id="KW-1185">Reference proteome</keyword>
<accession>A0ABM9E168</accession>
<proteinExistence type="predicted"/>
<organism evidence="2 3">
    <name type="scientific">Mesorhizobium escarrei</name>
    <dbReference type="NCBI Taxonomy" id="666018"/>
    <lineage>
        <taxon>Bacteria</taxon>
        <taxon>Pseudomonadati</taxon>
        <taxon>Pseudomonadota</taxon>
        <taxon>Alphaproteobacteria</taxon>
        <taxon>Hyphomicrobiales</taxon>
        <taxon>Phyllobacteriaceae</taxon>
        <taxon>Mesorhizobium</taxon>
    </lineage>
</organism>
<name>A0ABM9E168_9HYPH</name>
<evidence type="ECO:0000313" key="3">
    <source>
        <dbReference type="Proteomes" id="UP001153050"/>
    </source>
</evidence>
<feature type="transmembrane region" description="Helical" evidence="1">
    <location>
        <begin position="215"/>
        <end position="236"/>
    </location>
</feature>
<sequence length="239" mass="26431">MNSKPDAAKTHPSDDPAINGITLATTQKLWLSLALATNLFAIVAHGQTQGSDIDPKLGVVVGFSFVPGLLDSIVAMWAILILSILLILNAAVMREHAHRSGPTWYERYPFRIWDASPSIGLGRKGQVMAYVFFSILPLFALGHFWHVFLGEGKLCSEITNDNWSPLAVGAHDFFRFPADATFGRIFGDYYRLAGEVVDKDACNDATTFFPFVQPVVMLLLSVFAVFVTFRALHVVWRGK</sequence>
<dbReference type="EMBL" id="CAKXZT010000126">
    <property type="protein sequence ID" value="CAH2402346.1"/>
    <property type="molecule type" value="Genomic_DNA"/>
</dbReference>
<keyword evidence="1" id="KW-0472">Membrane</keyword>